<dbReference type="STRING" id="857967.G0R693"/>
<dbReference type="PANTHER" id="PTHR43636">
    <property type="entry name" value="ELONGATION FACTOR G, MITOCHONDRIAL"/>
    <property type="match status" value="1"/>
</dbReference>
<dbReference type="CDD" id="cd04091">
    <property type="entry name" value="mtEFG1_II_like"/>
    <property type="match status" value="1"/>
</dbReference>
<keyword evidence="3" id="KW-0547">Nucleotide-binding</keyword>
<evidence type="ECO:0000256" key="7">
    <source>
        <dbReference type="SAM" id="MobiDB-lite"/>
    </source>
</evidence>
<dbReference type="AlphaFoldDB" id="G0R693"/>
<dbReference type="FunFam" id="3.30.230.10:FF:000003">
    <property type="entry name" value="Elongation factor G"/>
    <property type="match status" value="1"/>
</dbReference>
<dbReference type="InterPro" id="IPR041095">
    <property type="entry name" value="EFG_II"/>
</dbReference>
<evidence type="ECO:0000259" key="8">
    <source>
        <dbReference type="SMART" id="SM00838"/>
    </source>
</evidence>
<dbReference type="GO" id="GO:0005525">
    <property type="term" value="F:GTP binding"/>
    <property type="evidence" value="ECO:0007669"/>
    <property type="project" value="UniProtKB-KW"/>
</dbReference>
<dbReference type="InterPro" id="IPR005517">
    <property type="entry name" value="Transl_elong_EFG/EF2_IV"/>
</dbReference>
<feature type="compositionally biased region" description="Basic residues" evidence="7">
    <location>
        <begin position="439"/>
        <end position="449"/>
    </location>
</feature>
<dbReference type="InterPro" id="IPR020568">
    <property type="entry name" value="Ribosomal_Su5_D2-typ_SF"/>
</dbReference>
<dbReference type="InterPro" id="IPR027417">
    <property type="entry name" value="P-loop_NTPase"/>
</dbReference>
<dbReference type="FunFam" id="2.40.30.10:FF:000022">
    <property type="entry name" value="Elongation factor G, mitochondrial"/>
    <property type="match status" value="1"/>
</dbReference>
<dbReference type="CDD" id="cd01434">
    <property type="entry name" value="EFG_mtEFG1_IV"/>
    <property type="match status" value="1"/>
</dbReference>
<dbReference type="Pfam" id="PF00679">
    <property type="entry name" value="EFG_C"/>
    <property type="match status" value="1"/>
</dbReference>
<reference evidence="10 11" key="1">
    <citation type="submission" date="2011-07" db="EMBL/GenBank/DDBJ databases">
        <authorList>
            <person name="Coyne R."/>
            <person name="Brami D."/>
            <person name="Johnson J."/>
            <person name="Hostetler J."/>
            <person name="Hannick L."/>
            <person name="Clark T."/>
            <person name="Cassidy-Hanley D."/>
            <person name="Inman J."/>
        </authorList>
    </citation>
    <scope>NUCLEOTIDE SEQUENCE [LARGE SCALE GENOMIC DNA]</scope>
    <source>
        <strain evidence="10 11">G5</strain>
    </source>
</reference>
<comment type="subcellular location">
    <subcellularLocation>
        <location evidence="1">Mitochondrion</location>
    </subcellularLocation>
</comment>
<dbReference type="Pfam" id="PF14492">
    <property type="entry name" value="EFG_III"/>
    <property type="match status" value="1"/>
</dbReference>
<dbReference type="InterPro" id="IPR009022">
    <property type="entry name" value="EFG_III"/>
</dbReference>
<dbReference type="InterPro" id="IPR047872">
    <property type="entry name" value="EFG_IV"/>
</dbReference>
<dbReference type="PANTHER" id="PTHR43636:SF2">
    <property type="entry name" value="ELONGATION FACTOR G, MITOCHONDRIAL"/>
    <property type="match status" value="1"/>
</dbReference>
<evidence type="ECO:0000313" key="10">
    <source>
        <dbReference type="EMBL" id="EGR27020.1"/>
    </source>
</evidence>
<keyword evidence="6" id="KW-0342">GTP-binding</keyword>
<dbReference type="RefSeq" id="XP_004023904.1">
    <property type="nucleotide sequence ID" value="XM_004023855.1"/>
</dbReference>
<feature type="region of interest" description="Disordered" evidence="7">
    <location>
        <begin position="423"/>
        <end position="449"/>
    </location>
</feature>
<dbReference type="InterPro" id="IPR014721">
    <property type="entry name" value="Ribsml_uS5_D2-typ_fold_subgr"/>
</dbReference>
<dbReference type="CDD" id="cd16262">
    <property type="entry name" value="EFG_III"/>
    <property type="match status" value="1"/>
</dbReference>
<dbReference type="Gene3D" id="3.30.70.240">
    <property type="match status" value="1"/>
</dbReference>
<feature type="domain" description="Elongation factor EFG" evidence="8">
    <location>
        <begin position="348"/>
        <end position="435"/>
    </location>
</feature>
<dbReference type="SUPFAM" id="SSF54980">
    <property type="entry name" value="EF-G C-terminal domain-like"/>
    <property type="match status" value="2"/>
</dbReference>
<dbReference type="SMART" id="SM00889">
    <property type="entry name" value="EFG_IV"/>
    <property type="match status" value="1"/>
</dbReference>
<dbReference type="SUPFAM" id="SSF54211">
    <property type="entry name" value="Ribosomal protein S5 domain 2-like"/>
    <property type="match status" value="1"/>
</dbReference>
<evidence type="ECO:0000256" key="6">
    <source>
        <dbReference type="ARBA" id="ARBA00023134"/>
    </source>
</evidence>
<feature type="domain" description="Translation elongation factor EFG/EF2" evidence="9">
    <location>
        <begin position="223"/>
        <end position="346"/>
    </location>
</feature>
<evidence type="ECO:0000256" key="1">
    <source>
        <dbReference type="ARBA" id="ARBA00004173"/>
    </source>
</evidence>
<sequence>MGSAYKNKGIQLCLDGVCDYLPNPQEKINKGFLIKGDKNEEPIIFQPDPKLPFVGYAFKLEENKFGQLTYIRVYQGKLKKGEYVYNTTVKKKMKISRMIKMHANQMEDINEVSPGEIFAIFGVDCATGDTLCDGDLQFQARCSSMFVPQPVVSLCIKPKDNKASVKFNKALKKFQREDPTFRVGIDRESEEIIISGMGELHLQIYAERMKREFDCEVIVGNPTVNFRETITQKAYFDYLHKKQSGGAGQFARVIGYIEPLINPEDPQDYSCQFQNKVTGTSIPNEFITACEKGFYEVIEKGPNTGYPVINIKYVLEDGQTHVVDSSSNAFMIATKYAFQKAFASAGPVILEPIMNVEVTCSGSEYSQVMASISKRRGSITNTESRDDIFVLNADCPLQQMFGFATELRGLTSGQGEFSMEYKNHEAVPPQEAEEIRKQYMQRRKEKGQD</sequence>
<dbReference type="InterPro" id="IPR009000">
    <property type="entry name" value="Transl_B-barrel_sf"/>
</dbReference>
<dbReference type="InterPro" id="IPR035647">
    <property type="entry name" value="EFG_III/V"/>
</dbReference>
<dbReference type="Gene3D" id="3.40.50.300">
    <property type="entry name" value="P-loop containing nucleotide triphosphate hydrolases"/>
    <property type="match status" value="2"/>
</dbReference>
<dbReference type="GO" id="GO:0003746">
    <property type="term" value="F:translation elongation factor activity"/>
    <property type="evidence" value="ECO:0007669"/>
    <property type="project" value="UniProtKB-KW"/>
</dbReference>
<dbReference type="FunFam" id="3.30.70.870:FF:000001">
    <property type="entry name" value="Elongation factor G"/>
    <property type="match status" value="1"/>
</dbReference>
<dbReference type="InterPro" id="IPR004161">
    <property type="entry name" value="EFTu-like_2"/>
</dbReference>
<keyword evidence="5" id="KW-0648">Protein biosynthesis</keyword>
<evidence type="ECO:0000256" key="5">
    <source>
        <dbReference type="ARBA" id="ARBA00022917"/>
    </source>
</evidence>
<dbReference type="Pfam" id="PF03764">
    <property type="entry name" value="EFG_IV"/>
    <property type="match status" value="1"/>
</dbReference>
<dbReference type="SUPFAM" id="SSF50447">
    <property type="entry name" value="Translation proteins"/>
    <property type="match status" value="1"/>
</dbReference>
<dbReference type="InterPro" id="IPR000640">
    <property type="entry name" value="EFG_V-like"/>
</dbReference>
<dbReference type="Gene3D" id="3.30.230.10">
    <property type="match status" value="1"/>
</dbReference>
<dbReference type="InterPro" id="IPR035649">
    <property type="entry name" value="EFG_V"/>
</dbReference>
<evidence type="ECO:0000313" key="11">
    <source>
        <dbReference type="Proteomes" id="UP000008983"/>
    </source>
</evidence>
<dbReference type="InParanoid" id="G0R693"/>
<dbReference type="FunCoup" id="G0R693">
    <property type="interactions" value="385"/>
</dbReference>
<comment type="similarity">
    <text evidence="2">Belongs to the TRAFAC class translation factor GTPase superfamily. Classic translation factor GTPase family. EF-G/EF-2 subfamily.</text>
</comment>
<evidence type="ECO:0000256" key="3">
    <source>
        <dbReference type="ARBA" id="ARBA00022741"/>
    </source>
</evidence>
<keyword evidence="11" id="KW-1185">Reference proteome</keyword>
<dbReference type="EMBL" id="GL984391">
    <property type="protein sequence ID" value="EGR27020.1"/>
    <property type="molecule type" value="Genomic_DNA"/>
</dbReference>
<name>G0R693_ICHMU</name>
<dbReference type="Proteomes" id="UP000008983">
    <property type="component" value="Unassembled WGS sequence"/>
</dbReference>
<dbReference type="GO" id="GO:0005739">
    <property type="term" value="C:mitochondrion"/>
    <property type="evidence" value="ECO:0007669"/>
    <property type="project" value="UniProtKB-SubCell"/>
</dbReference>
<dbReference type="GO" id="GO:0070125">
    <property type="term" value="P:mitochondrial translational elongation"/>
    <property type="evidence" value="ECO:0007669"/>
    <property type="project" value="TreeGrafter"/>
</dbReference>
<gene>
    <name evidence="10" type="ORF">IMG5_203040</name>
</gene>
<dbReference type="FunFam" id="3.30.70.240:FF:000001">
    <property type="entry name" value="Elongation factor G"/>
    <property type="match status" value="1"/>
</dbReference>
<dbReference type="OrthoDB" id="198619at2759"/>
<protein>
    <submittedName>
        <fullName evidence="10">Translation elongation factor g, putative</fullName>
    </submittedName>
</protein>
<keyword evidence="4 10" id="KW-0251">Elongation factor</keyword>
<dbReference type="Gene3D" id="3.30.70.870">
    <property type="entry name" value="Elongation Factor G (Translational Gtpase), domain 3"/>
    <property type="match status" value="1"/>
</dbReference>
<accession>G0R693</accession>
<proteinExistence type="inferred from homology"/>
<evidence type="ECO:0000259" key="9">
    <source>
        <dbReference type="SMART" id="SM00889"/>
    </source>
</evidence>
<dbReference type="SMART" id="SM00838">
    <property type="entry name" value="EFG_C"/>
    <property type="match status" value="1"/>
</dbReference>
<dbReference type="Pfam" id="PF03144">
    <property type="entry name" value="GTP_EFTU_D2"/>
    <property type="match status" value="1"/>
</dbReference>
<dbReference type="GO" id="GO:0003924">
    <property type="term" value="F:GTPase activity"/>
    <property type="evidence" value="ECO:0007669"/>
    <property type="project" value="TreeGrafter"/>
</dbReference>
<dbReference type="GeneID" id="14903070"/>
<dbReference type="OMA" id="LWINESR"/>
<evidence type="ECO:0000256" key="2">
    <source>
        <dbReference type="ARBA" id="ARBA00005870"/>
    </source>
</evidence>
<evidence type="ECO:0000256" key="4">
    <source>
        <dbReference type="ARBA" id="ARBA00022768"/>
    </source>
</evidence>
<organism evidence="10 11">
    <name type="scientific">Ichthyophthirius multifiliis</name>
    <name type="common">White spot disease agent</name>
    <name type="synonym">Ich</name>
    <dbReference type="NCBI Taxonomy" id="5932"/>
    <lineage>
        <taxon>Eukaryota</taxon>
        <taxon>Sar</taxon>
        <taxon>Alveolata</taxon>
        <taxon>Ciliophora</taxon>
        <taxon>Intramacronucleata</taxon>
        <taxon>Oligohymenophorea</taxon>
        <taxon>Hymenostomatida</taxon>
        <taxon>Ophryoglenina</taxon>
        <taxon>Ichthyophthirius</taxon>
    </lineage>
</organism>
<dbReference type="CDD" id="cd03713">
    <property type="entry name" value="EFG_mtEFG_C"/>
    <property type="match status" value="1"/>
</dbReference>
<dbReference type="eggNOG" id="KOG0465">
    <property type="taxonomic scope" value="Eukaryota"/>
</dbReference>